<evidence type="ECO:0000259" key="5">
    <source>
        <dbReference type="PROSITE" id="PS50072"/>
    </source>
</evidence>
<dbReference type="InterPro" id="IPR029000">
    <property type="entry name" value="Cyclophilin-like_dom_sf"/>
</dbReference>
<organism evidence="6 7">
    <name type="scientific">Oceaniferula marina</name>
    <dbReference type="NCBI Taxonomy" id="2748318"/>
    <lineage>
        <taxon>Bacteria</taxon>
        <taxon>Pseudomonadati</taxon>
        <taxon>Verrucomicrobiota</taxon>
        <taxon>Verrucomicrobiia</taxon>
        <taxon>Verrucomicrobiales</taxon>
        <taxon>Verrucomicrobiaceae</taxon>
        <taxon>Oceaniferula</taxon>
    </lineage>
</organism>
<proteinExistence type="predicted"/>
<reference evidence="6 7" key="1">
    <citation type="submission" date="2020-07" db="EMBL/GenBank/DDBJ databases">
        <title>Roseicoccus Jingziensis gen. nov., sp. nov., isolated from coastal seawater.</title>
        <authorList>
            <person name="Feng X."/>
        </authorList>
    </citation>
    <scope>NUCLEOTIDE SEQUENCE [LARGE SCALE GENOMIC DNA]</scope>
    <source>
        <strain evidence="6 7">N1E253</strain>
    </source>
</reference>
<dbReference type="InterPro" id="IPR002130">
    <property type="entry name" value="Cyclophilin-type_PPIase_dom"/>
</dbReference>
<gene>
    <name evidence="6" type="ORF">HW115_12945</name>
</gene>
<evidence type="ECO:0000256" key="4">
    <source>
        <dbReference type="SAM" id="SignalP"/>
    </source>
</evidence>
<dbReference type="Pfam" id="PF00160">
    <property type="entry name" value="Pro_isomerase"/>
    <property type="match status" value="1"/>
</dbReference>
<dbReference type="SUPFAM" id="SSF50891">
    <property type="entry name" value="Cyclophilin-like"/>
    <property type="match status" value="1"/>
</dbReference>
<dbReference type="EC" id="5.2.1.8" evidence="1"/>
<dbReference type="PRINTS" id="PR00153">
    <property type="entry name" value="CSAPPISMRASE"/>
</dbReference>
<dbReference type="PROSITE" id="PS50072">
    <property type="entry name" value="CSA_PPIASE_2"/>
    <property type="match status" value="1"/>
</dbReference>
<accession>A0A851GL07</accession>
<keyword evidence="2" id="KW-0697">Rotamase</keyword>
<evidence type="ECO:0000256" key="1">
    <source>
        <dbReference type="ARBA" id="ARBA00013194"/>
    </source>
</evidence>
<dbReference type="Gene3D" id="2.40.100.10">
    <property type="entry name" value="Cyclophilin-like"/>
    <property type="match status" value="1"/>
</dbReference>
<dbReference type="Proteomes" id="UP000557872">
    <property type="component" value="Unassembled WGS sequence"/>
</dbReference>
<evidence type="ECO:0000313" key="6">
    <source>
        <dbReference type="EMBL" id="NWK56521.1"/>
    </source>
</evidence>
<dbReference type="InterPro" id="IPR044666">
    <property type="entry name" value="Cyclophilin_A-like"/>
</dbReference>
<feature type="signal peptide" evidence="4">
    <location>
        <begin position="1"/>
        <end position="21"/>
    </location>
</feature>
<comment type="caution">
    <text evidence="6">The sequence shown here is derived from an EMBL/GenBank/DDBJ whole genome shotgun (WGS) entry which is preliminary data.</text>
</comment>
<dbReference type="EMBL" id="JACBAZ010000004">
    <property type="protein sequence ID" value="NWK56521.1"/>
    <property type="molecule type" value="Genomic_DNA"/>
</dbReference>
<dbReference type="PANTHER" id="PTHR45625:SF4">
    <property type="entry name" value="PEPTIDYLPROLYL ISOMERASE DOMAIN AND WD REPEAT-CONTAINING PROTEIN 1"/>
    <property type="match status" value="1"/>
</dbReference>
<dbReference type="GO" id="GO:0003755">
    <property type="term" value="F:peptidyl-prolyl cis-trans isomerase activity"/>
    <property type="evidence" value="ECO:0007669"/>
    <property type="project" value="UniProtKB-KW"/>
</dbReference>
<evidence type="ECO:0000256" key="3">
    <source>
        <dbReference type="ARBA" id="ARBA00023235"/>
    </source>
</evidence>
<dbReference type="RefSeq" id="WP_178933291.1">
    <property type="nucleotide sequence ID" value="NZ_JACBAZ010000004.1"/>
</dbReference>
<evidence type="ECO:0000313" key="7">
    <source>
        <dbReference type="Proteomes" id="UP000557872"/>
    </source>
</evidence>
<keyword evidence="7" id="KW-1185">Reference proteome</keyword>
<keyword evidence="4" id="KW-0732">Signal</keyword>
<evidence type="ECO:0000256" key="2">
    <source>
        <dbReference type="ARBA" id="ARBA00023110"/>
    </source>
</evidence>
<keyword evidence="3 6" id="KW-0413">Isomerase</keyword>
<feature type="domain" description="PPIase cyclophilin-type" evidence="5">
    <location>
        <begin position="32"/>
        <end position="197"/>
    </location>
</feature>
<dbReference type="AlphaFoldDB" id="A0A851GL07"/>
<sequence>MLKRSLCLVGGLAMATGSVSAQIYADVKTTKGTFTMQLYYQTAPRAVANFIRLAEGSSYWLDPSNGLLKKEPYYNGLKFHRVLQGVVSQAGARVDEPTDDGPGYTFRDEMGIPGAVDRFWLVYMDNIGPNTNRARFFMTASSAPVTYSAHTLFAQVNNDPQASDPYASRKVCYDINQVAVDDEWKPVDDVIIEEVSIRRVGASAQAFDEHGQDLPQMAPLAFSLLDPKGDASLEMEMPPGSLTRLSYSGDLNDWQQEPSRLLSGASEAESAWDVSSLIGDASNMFFHVSQVKFPANSVYWPDQLKGRDMQIATNVVPEVSGQIGTSTVYRFSSESGGTAYNAVGAGAFNVKVQSRHWLGSAMEFETPYSCIYNGKVHTMKYRLHLGVDSMSLSNYSGRIRGSLVLFRGGEERASFGVTGTLSITST</sequence>
<name>A0A851GL07_9BACT</name>
<dbReference type="PANTHER" id="PTHR45625">
    <property type="entry name" value="PEPTIDYL-PROLYL CIS-TRANS ISOMERASE-RELATED"/>
    <property type="match status" value="1"/>
</dbReference>
<protein>
    <recommendedName>
        <fullName evidence="1">peptidylprolyl isomerase</fullName>
        <ecNumber evidence="1">5.2.1.8</ecNumber>
    </recommendedName>
</protein>
<feature type="chain" id="PRO_5032862559" description="peptidylprolyl isomerase" evidence="4">
    <location>
        <begin position="22"/>
        <end position="426"/>
    </location>
</feature>